<proteinExistence type="predicted"/>
<dbReference type="Proteomes" id="UP000254939">
    <property type="component" value="Unassembled WGS sequence"/>
</dbReference>
<accession>A0A370KFB5</accession>
<dbReference type="AlphaFoldDB" id="A0A370KFB5"/>
<protein>
    <recommendedName>
        <fullName evidence="3">DUF982 domain-containing protein</fullName>
    </recommendedName>
</protein>
<reference evidence="1 2" key="1">
    <citation type="submission" date="2017-03" db="EMBL/GenBank/DDBJ databases">
        <title>Genome analysis of Rhizobial strains effectives or ineffectives for nitrogen fixation isolated from bean seeds.</title>
        <authorList>
            <person name="Peralta H."/>
            <person name="Aguilar-Vera A."/>
            <person name="Mora Y."/>
            <person name="Vargas-Lagunas C."/>
            <person name="Girard L."/>
            <person name="Mora J."/>
        </authorList>
    </citation>
    <scope>NUCLEOTIDE SEQUENCE [LARGE SCALE GENOMIC DNA]</scope>
    <source>
        <strain evidence="1 2">CCGM3</strain>
    </source>
</reference>
<evidence type="ECO:0000313" key="2">
    <source>
        <dbReference type="Proteomes" id="UP000254939"/>
    </source>
</evidence>
<dbReference type="Gene3D" id="6.10.250.730">
    <property type="match status" value="1"/>
</dbReference>
<sequence>MIIAVPSVVGSEDGSSVSGWLIVLVKRKQSVYTVTSAKDAVDLLFSDWPAHDGTPFIEAMEACEGVGKGTVTNEEAQFAFLAAAMDANVPFEFL</sequence>
<dbReference type="EMBL" id="NAAC01000045">
    <property type="protein sequence ID" value="RDJ03009.1"/>
    <property type="molecule type" value="Genomic_DNA"/>
</dbReference>
<evidence type="ECO:0008006" key="3">
    <source>
        <dbReference type="Google" id="ProtNLM"/>
    </source>
</evidence>
<evidence type="ECO:0000313" key="1">
    <source>
        <dbReference type="EMBL" id="RDJ03009.1"/>
    </source>
</evidence>
<dbReference type="OrthoDB" id="7950883at2"/>
<comment type="caution">
    <text evidence="1">The sequence shown here is derived from an EMBL/GenBank/DDBJ whole genome shotgun (WGS) entry which is preliminary data.</text>
</comment>
<dbReference type="InterPro" id="IPR010385">
    <property type="entry name" value="DUF982"/>
</dbReference>
<dbReference type="RefSeq" id="WP_016556255.1">
    <property type="nucleotide sequence ID" value="NZ_KZ857269.1"/>
</dbReference>
<organism evidence="1 2">
    <name type="scientific">Rhizobium grahamii</name>
    <dbReference type="NCBI Taxonomy" id="1120045"/>
    <lineage>
        <taxon>Bacteria</taxon>
        <taxon>Pseudomonadati</taxon>
        <taxon>Pseudomonadota</taxon>
        <taxon>Alphaproteobacteria</taxon>
        <taxon>Hyphomicrobiales</taxon>
        <taxon>Rhizobiaceae</taxon>
        <taxon>Rhizobium/Agrobacterium group</taxon>
        <taxon>Rhizobium</taxon>
    </lineage>
</organism>
<gene>
    <name evidence="1" type="ORF">B5K06_31495</name>
</gene>
<dbReference type="Pfam" id="PF06169">
    <property type="entry name" value="DUF982"/>
    <property type="match status" value="1"/>
</dbReference>
<name>A0A370KFB5_9HYPH</name>